<organism evidence="1 2">
    <name type="scientific">Dictyobacter aurantiacus</name>
    <dbReference type="NCBI Taxonomy" id="1936993"/>
    <lineage>
        <taxon>Bacteria</taxon>
        <taxon>Bacillati</taxon>
        <taxon>Chloroflexota</taxon>
        <taxon>Ktedonobacteria</taxon>
        <taxon>Ktedonobacterales</taxon>
        <taxon>Dictyobacteraceae</taxon>
        <taxon>Dictyobacter</taxon>
    </lineage>
</organism>
<gene>
    <name evidence="1" type="ORF">KDAU_38570</name>
</gene>
<dbReference type="OrthoDB" id="161353at2"/>
<accession>A0A401ZI58</accession>
<proteinExistence type="predicted"/>
<dbReference type="AlphaFoldDB" id="A0A401ZI58"/>
<comment type="caution">
    <text evidence="1">The sequence shown here is derived from an EMBL/GenBank/DDBJ whole genome shotgun (WGS) entry which is preliminary data.</text>
</comment>
<name>A0A401ZI58_9CHLR</name>
<protein>
    <submittedName>
        <fullName evidence="1">Uncharacterized protein</fullName>
    </submittedName>
</protein>
<dbReference type="EMBL" id="BIFQ01000001">
    <property type="protein sequence ID" value="GCE06528.1"/>
    <property type="molecule type" value="Genomic_DNA"/>
</dbReference>
<evidence type="ECO:0000313" key="2">
    <source>
        <dbReference type="Proteomes" id="UP000287224"/>
    </source>
</evidence>
<keyword evidence="2" id="KW-1185">Reference proteome</keyword>
<evidence type="ECO:0000313" key="1">
    <source>
        <dbReference type="EMBL" id="GCE06528.1"/>
    </source>
</evidence>
<sequence length="132" mass="14820">MHLYDTLQICLYALENRYPNHIVDINADIIDSKGLPLAGWKAPEVVEILSMLAPQWLQTDAVLIIDYDECAIYLPAISQQKPLCTIHCHGKIPPHVGDGRRWLKRKQPAIEQIIIASSNLPVGQGYLDISSH</sequence>
<dbReference type="Proteomes" id="UP000287224">
    <property type="component" value="Unassembled WGS sequence"/>
</dbReference>
<reference evidence="2" key="1">
    <citation type="submission" date="2018-12" db="EMBL/GenBank/DDBJ databases">
        <title>Tengunoibacter tsumagoiensis gen. nov., sp. nov., Dictyobacter kobayashii sp. nov., D. alpinus sp. nov., and D. joshuensis sp. nov. and description of Dictyobacteraceae fam. nov. within the order Ktedonobacterales isolated from Tengu-no-mugimeshi.</title>
        <authorList>
            <person name="Wang C.M."/>
            <person name="Zheng Y."/>
            <person name="Sakai Y."/>
            <person name="Toyoda A."/>
            <person name="Minakuchi Y."/>
            <person name="Abe K."/>
            <person name="Yokota A."/>
            <person name="Yabe S."/>
        </authorList>
    </citation>
    <scope>NUCLEOTIDE SEQUENCE [LARGE SCALE GENOMIC DNA]</scope>
    <source>
        <strain evidence="2">S-27</strain>
    </source>
</reference>
<dbReference type="RefSeq" id="WP_126597467.1">
    <property type="nucleotide sequence ID" value="NZ_BIFQ01000001.1"/>
</dbReference>